<feature type="region of interest" description="Disordered" evidence="1">
    <location>
        <begin position="1"/>
        <end position="106"/>
    </location>
</feature>
<feature type="compositionally biased region" description="Low complexity" evidence="1">
    <location>
        <begin position="1"/>
        <end position="28"/>
    </location>
</feature>
<feature type="region of interest" description="Disordered" evidence="1">
    <location>
        <begin position="198"/>
        <end position="278"/>
    </location>
</feature>
<name>A0A2I2KUY5_9ACTN</name>
<feature type="compositionally biased region" description="Basic and acidic residues" evidence="1">
    <location>
        <begin position="31"/>
        <end position="41"/>
    </location>
</feature>
<proteinExistence type="predicted"/>
<protein>
    <submittedName>
        <fullName evidence="2">Uncharacterized protein</fullName>
    </submittedName>
</protein>
<dbReference type="EMBL" id="FZMO01000266">
    <property type="protein sequence ID" value="SNQ49483.1"/>
    <property type="molecule type" value="Genomic_DNA"/>
</dbReference>
<reference evidence="2 3" key="1">
    <citation type="submission" date="2017-06" db="EMBL/GenBank/DDBJ databases">
        <authorList>
            <person name="Kim H.J."/>
            <person name="Triplett B.A."/>
        </authorList>
    </citation>
    <scope>NUCLEOTIDE SEQUENCE [LARGE SCALE GENOMIC DNA]</scope>
    <source>
        <strain evidence="2">FRACA_ARgP5</strain>
    </source>
</reference>
<feature type="compositionally biased region" description="Basic and acidic residues" evidence="1">
    <location>
        <begin position="265"/>
        <end position="278"/>
    </location>
</feature>
<keyword evidence="3" id="KW-1185">Reference proteome</keyword>
<feature type="compositionally biased region" description="Low complexity" evidence="1">
    <location>
        <begin position="42"/>
        <end position="78"/>
    </location>
</feature>
<evidence type="ECO:0000313" key="3">
    <source>
        <dbReference type="Proteomes" id="UP000234331"/>
    </source>
</evidence>
<feature type="compositionally biased region" description="Pro residues" evidence="1">
    <location>
        <begin position="93"/>
        <end position="104"/>
    </location>
</feature>
<sequence length="278" mass="29027">MPAAPTPAATGSGADAHGSTWSGSTWSGAADESRAGDRAADPRPAQPSAAQPHITDQQAAEPQAAEPQAAEPQAAEPRAAGERDEEVDDPTAPTVPLPPPPPKPMTLAATQVINVLANAMRRPTSDYLEIFGKLQVIFDEDNWDPVTLALHLVHIISTGVLVGDGDEIDNLSWRLDRLPRSSAECECRSCLEQRGEKLGARPAPGTRRFARPGAGRSTGAGGGSKPATGSGQATRAADMDMSDPRPVEIPRPPLEAIERAAQAAREARARERAADGAA</sequence>
<evidence type="ECO:0000313" key="2">
    <source>
        <dbReference type="EMBL" id="SNQ49483.1"/>
    </source>
</evidence>
<gene>
    <name evidence="2" type="ORF">FRACA_3380005</name>
</gene>
<organism evidence="2 3">
    <name type="scientific">Frankia canadensis</name>
    <dbReference type="NCBI Taxonomy" id="1836972"/>
    <lineage>
        <taxon>Bacteria</taxon>
        <taxon>Bacillati</taxon>
        <taxon>Actinomycetota</taxon>
        <taxon>Actinomycetes</taxon>
        <taxon>Frankiales</taxon>
        <taxon>Frankiaceae</taxon>
        <taxon>Frankia</taxon>
    </lineage>
</organism>
<evidence type="ECO:0000256" key="1">
    <source>
        <dbReference type="SAM" id="MobiDB-lite"/>
    </source>
</evidence>
<dbReference type="AlphaFoldDB" id="A0A2I2KUY5"/>
<dbReference type="Proteomes" id="UP000234331">
    <property type="component" value="Unassembled WGS sequence"/>
</dbReference>
<accession>A0A2I2KUY5</accession>